<feature type="compositionally biased region" description="Acidic residues" evidence="3">
    <location>
        <begin position="644"/>
        <end position="658"/>
    </location>
</feature>
<dbReference type="InterPro" id="IPR053784">
    <property type="entry name" value="Choice_anch_U_dom"/>
</dbReference>
<feature type="compositionally biased region" description="Acidic residues" evidence="3">
    <location>
        <begin position="856"/>
        <end position="869"/>
    </location>
</feature>
<reference evidence="5 6" key="1">
    <citation type="submission" date="2023-09" db="EMBL/GenBank/DDBJ databases">
        <authorList>
            <person name="Rey-Velasco X."/>
        </authorList>
    </citation>
    <scope>NUCLEOTIDE SEQUENCE [LARGE SCALE GENOMIC DNA]</scope>
    <source>
        <strain evidence="5 6">P117</strain>
    </source>
</reference>
<feature type="compositionally biased region" description="Acidic residues" evidence="3">
    <location>
        <begin position="436"/>
        <end position="449"/>
    </location>
</feature>
<protein>
    <submittedName>
        <fullName evidence="5">Thrombospondin type 3 repeat-containing protein</fullName>
    </submittedName>
</protein>
<dbReference type="Pfam" id="PF22352">
    <property type="entry name" value="K319L-like_PKD"/>
    <property type="match status" value="2"/>
</dbReference>
<dbReference type="Pfam" id="PF02412">
    <property type="entry name" value="TSP_3"/>
    <property type="match status" value="4"/>
</dbReference>
<evidence type="ECO:0000256" key="1">
    <source>
        <dbReference type="ARBA" id="ARBA00022729"/>
    </source>
</evidence>
<dbReference type="EMBL" id="JAVRHX010000006">
    <property type="protein sequence ID" value="MDT0596314.1"/>
    <property type="molecule type" value="Genomic_DNA"/>
</dbReference>
<feature type="compositionally biased region" description="Acidic residues" evidence="3">
    <location>
        <begin position="750"/>
        <end position="799"/>
    </location>
</feature>
<sequence length="1707" mass="183297">MLKNSCACLFILLFMLAPLELYAQQDSDQIELIELSISPSSLLAVRTDSRITISLNIASDSQVSTNLFYLENIQNGERIEFIQSGDWQQNENAYSAEFIANFSTNSSSGIWAVSGLEITNANGGSTTDYDTLDELIVAGFNPFISLAQEISEQIFDSSVNASDEFSQSGENQNSVLSFELQNQANYVLWFVPQPGTELDNITFEGSVSLEQNCSVFTDFAKCSLFTGNNNALLQTVFGIIGSTSADINTFGYSVLVQAESMQNPIDSPAFEALWSNNFLIFPAVDFDNDGLTNEQDLDDDNDGVPDSIDSFPFDPNESEDADGDGVGNNGDTDDDNDGTPDENDDFPFDSSESRDTDNDGLGNNADTDDDNDGVVDSADAFPVNPDETIDTDADGIGNNEDTDDDNDGAQDEFDAFPLNSRESVDTDGDGVGNNQDADDDNDGIIDVFDDFPRDPSESVDSDNDGIGNNTDTDDDNDGIPDNIDEFPLDPGDFRDNDQDGIGDNSDPDDDNDGVLDTADAFPFNSAESVDTDGDGVGNNADNDDDNDGLDDLFDSFPTDPRESMDFDGDGIGNNQDTDDDNDGVLDVVDAFPFAVSEWFDTDNDGIGNNADPDNDNDGVEDEFDAFENDPSEYSDFDGDRIGDIADEDDDNDGVDDNIDAFPFDANESVDTDGDGIGNNADNDDDGDRVEDEFDLFPLDKTEFADNDLDGIGNNRDNDDDNDGVIDSQDAFPLDATETRDFDQDGIGDNADTDDDNDNVLDENDLFPFDENEWADNDLDNIGDNRDQDDDNDGVLDEQDVFPFDASESSDFDSDGIGNNADPDDDNDGVLDDVDAFPFSANESIDTDGDGIGNNQDTDDDNDGIVDSDDSQPLNPAIGDDQPAILDQLEDQQIEATGPLTAIDLDPPRVRDNNLNPAILVNDYPGPLPLGDTLVTWTAIDYAGNQSQISQIVSVVDTTPPEFPGSEQLIEVSSEGEFTDIEQALQLSAIDLVDGALAVDALTSTLLTSGRNSVMVSAEDLSGNIAVTEVFVHVLPQVESKSLYKAAPSAAISVPIGLSGHAPEYPVIIQYSLSGPHLGNNTGSISVTESGGDEAKIAIAISPTALIGEQIIISFDSAQHASLQQTNSISIDITADNEAPLIEFDIQQNGQTFTTFAADQGPISLVAEVNDINLSDQHILTWRLLNQNGEDLFETQQIANLSNAPHIFSFDPSGLDIGNFLVELSATEINTQTEFSVSRTKPLILLASMPILSAQIDTDFDGMSDAQEGFLDTDGDGIADYLDNNRKLSSLSSGISEQSLTTLAGYRLVASEISQIANSGKAVVSRISQAELEAFGGANAGPSSVAKDTRFSAVQSIHAFSIEGLSFIGESVPVTIPLATGTEIPANAEYRKFDAERSWFSFVENEHNQIYSAGFDHNGNCPAIDSSAYASGLNQGDTCIKLVIQDGGPNDADNKANGVIKDPGVLSVPLPNSLPIISVARQTNVTEGELVRVDASQTTDAENDQLVFKWTQLSGFDIDLTEKTSPLLSFTAPAVSRSENLLFRLDVFDGKDTASTTVTVSIRNINASPTVNIQKYQSAIRANETLVLTASIADDDNDVLSIEWRQISGPTIQLQNATTPSVSFVAPELTTNQNIVLTVFVSDGTKEVSATATILVQANQSPETVDDSNDEGGGGAMHAIWILFLSITLVFRSRYQHTQDSFSDISTS</sequence>
<feature type="compositionally biased region" description="Acidic residues" evidence="3">
    <location>
        <begin position="331"/>
        <end position="347"/>
    </location>
</feature>
<feature type="region of interest" description="Disordered" evidence="3">
    <location>
        <begin position="599"/>
        <end position="880"/>
    </location>
</feature>
<name>A0ABU2ZXL2_9ALTE</name>
<dbReference type="NCBIfam" id="NF041766">
    <property type="entry name" value="choice_anch_U"/>
    <property type="match status" value="1"/>
</dbReference>
<keyword evidence="1 4" id="KW-0732">Signal</keyword>
<feature type="compositionally biased region" description="Acidic residues" evidence="3">
    <location>
        <begin position="612"/>
        <end position="636"/>
    </location>
</feature>
<feature type="compositionally biased region" description="Acidic residues" evidence="3">
    <location>
        <begin position="400"/>
        <end position="414"/>
    </location>
</feature>
<feature type="compositionally biased region" description="Acidic residues" evidence="3">
    <location>
        <begin position="681"/>
        <end position="694"/>
    </location>
</feature>
<dbReference type="RefSeq" id="WP_311369837.1">
    <property type="nucleotide sequence ID" value="NZ_JAVRHX010000006.1"/>
</dbReference>
<evidence type="ECO:0000256" key="3">
    <source>
        <dbReference type="SAM" id="MobiDB-lite"/>
    </source>
</evidence>
<dbReference type="PANTHER" id="PTHR10199">
    <property type="entry name" value="THROMBOSPONDIN"/>
    <property type="match status" value="1"/>
</dbReference>
<evidence type="ECO:0000313" key="5">
    <source>
        <dbReference type="EMBL" id="MDT0596314.1"/>
    </source>
</evidence>
<evidence type="ECO:0000313" key="6">
    <source>
        <dbReference type="Proteomes" id="UP001253545"/>
    </source>
</evidence>
<dbReference type="SUPFAM" id="SSF103647">
    <property type="entry name" value="TSP type-3 repeat"/>
    <property type="match status" value="7"/>
</dbReference>
<gene>
    <name evidence="5" type="ORF">RM552_15780</name>
</gene>
<organism evidence="5 6">
    <name type="scientific">Glaciecola petra</name>
    <dbReference type="NCBI Taxonomy" id="3075602"/>
    <lineage>
        <taxon>Bacteria</taxon>
        <taxon>Pseudomonadati</taxon>
        <taxon>Pseudomonadota</taxon>
        <taxon>Gammaproteobacteria</taxon>
        <taxon>Alteromonadales</taxon>
        <taxon>Alteromonadaceae</taxon>
        <taxon>Glaciecola</taxon>
    </lineage>
</organism>
<feature type="compositionally biased region" description="Acidic residues" evidence="3">
    <location>
        <begin position="471"/>
        <end position="487"/>
    </location>
</feature>
<dbReference type="InterPro" id="IPR028974">
    <property type="entry name" value="TSP_type-3_rpt"/>
</dbReference>
<dbReference type="InterPro" id="IPR003367">
    <property type="entry name" value="Thrombospondin_3-like_rpt"/>
</dbReference>
<comment type="caution">
    <text evidence="5">The sequence shown here is derived from an EMBL/GenBank/DDBJ whole genome shotgun (WGS) entry which is preliminary data.</text>
</comment>
<accession>A0ABU2ZXL2</accession>
<feature type="chain" id="PRO_5046196193" evidence="4">
    <location>
        <begin position="24"/>
        <end position="1707"/>
    </location>
</feature>
<dbReference type="Gene3D" id="4.10.1080.10">
    <property type="entry name" value="TSP type-3 repeat"/>
    <property type="match status" value="5"/>
</dbReference>
<keyword evidence="6" id="KW-1185">Reference proteome</keyword>
<dbReference type="Proteomes" id="UP001253545">
    <property type="component" value="Unassembled WGS sequence"/>
</dbReference>
<dbReference type="Gene3D" id="2.60.40.3010">
    <property type="match status" value="2"/>
</dbReference>
<feature type="compositionally biased region" description="Acidic residues" evidence="3">
    <location>
        <begin position="821"/>
        <end position="834"/>
    </location>
</feature>
<evidence type="ECO:0000256" key="4">
    <source>
        <dbReference type="SAM" id="SignalP"/>
    </source>
</evidence>
<keyword evidence="2" id="KW-0106">Calcium</keyword>
<feature type="signal peptide" evidence="4">
    <location>
        <begin position="1"/>
        <end position="23"/>
    </location>
</feature>
<proteinExistence type="predicted"/>
<feature type="compositionally biased region" description="Acidic residues" evidence="3">
    <location>
        <begin position="541"/>
        <end position="553"/>
    </location>
</feature>
<feature type="region of interest" description="Disordered" evidence="3">
    <location>
        <begin position="291"/>
        <end position="584"/>
    </location>
</feature>
<evidence type="ECO:0000256" key="2">
    <source>
        <dbReference type="ARBA" id="ARBA00022837"/>
    </source>
</evidence>